<dbReference type="Proteomes" id="UP000829194">
    <property type="component" value="Chromosome"/>
</dbReference>
<reference evidence="2 3" key="1">
    <citation type="submission" date="2022-03" db="EMBL/GenBank/DDBJ databases">
        <title>Complete genome sequence of Lysobacter capsici VKM B-2533 and Lysobacter gummosus 10.1.1, promising sources of lytic agents.</title>
        <authorList>
            <person name="Tarlachkov S.V."/>
            <person name="Kudryakova I.V."/>
            <person name="Afoshin A.S."/>
            <person name="Leontyevskaya E.A."/>
            <person name="Leontyevskaya N.V."/>
        </authorList>
    </citation>
    <scope>NUCLEOTIDE SEQUENCE [LARGE SCALE GENOMIC DNA]</scope>
    <source>
        <strain evidence="2 3">10.1.1</strain>
    </source>
</reference>
<feature type="transmembrane region" description="Helical" evidence="1">
    <location>
        <begin position="157"/>
        <end position="178"/>
    </location>
</feature>
<keyword evidence="1" id="KW-1133">Transmembrane helix</keyword>
<evidence type="ECO:0008006" key="4">
    <source>
        <dbReference type="Google" id="ProtNLM"/>
    </source>
</evidence>
<dbReference type="RefSeq" id="WP_057941408.1">
    <property type="nucleotide sequence ID" value="NZ_CP011131.1"/>
</dbReference>
<evidence type="ECO:0000313" key="3">
    <source>
        <dbReference type="Proteomes" id="UP000829194"/>
    </source>
</evidence>
<feature type="transmembrane region" description="Helical" evidence="1">
    <location>
        <begin position="27"/>
        <end position="46"/>
    </location>
</feature>
<evidence type="ECO:0000256" key="1">
    <source>
        <dbReference type="SAM" id="Phobius"/>
    </source>
</evidence>
<protein>
    <recommendedName>
        <fullName evidence="4">DUF3592 domain-containing protein</fullName>
    </recommendedName>
</protein>
<feature type="transmembrane region" description="Helical" evidence="1">
    <location>
        <begin position="96"/>
        <end position="119"/>
    </location>
</feature>
<proteinExistence type="predicted"/>
<keyword evidence="1" id="KW-0812">Transmembrane</keyword>
<sequence length="286" mass="31424">MSTVDPAAERRRQQIEAGPMRVAHLRLWSFVAVCAGLWGLMAYGITDAMNYGLTSSYLVPAQQPPSDTPPLLWMLFVGAFGGMILSFFVNAALDSVFGLWAGTQATFAANLTGMALGFWRGAVDRWQPPQRVGFTDPLDGAVQPWDAMTWAGWTSQYWMPTLLLLIAAALAASAMRAYRKHALRERRAREALTQGVRVPGTITELHDTGVEIYNQPRIRFVVKFTDHLGTERWVTKTGLFDPLAVPRVGDAAHVWFIADAPGEQDRIAVGFGSDEDADVAELTAGR</sequence>
<dbReference type="EMBL" id="CP093547">
    <property type="protein sequence ID" value="UNP30134.1"/>
    <property type="molecule type" value="Genomic_DNA"/>
</dbReference>
<name>A0ABY3XBY9_9GAMM</name>
<accession>A0ABY3XBY9</accession>
<organism evidence="2 3">
    <name type="scientific">Lysobacter gummosus</name>
    <dbReference type="NCBI Taxonomy" id="262324"/>
    <lineage>
        <taxon>Bacteria</taxon>
        <taxon>Pseudomonadati</taxon>
        <taxon>Pseudomonadota</taxon>
        <taxon>Gammaproteobacteria</taxon>
        <taxon>Lysobacterales</taxon>
        <taxon>Lysobacteraceae</taxon>
        <taxon>Lysobacter</taxon>
    </lineage>
</organism>
<evidence type="ECO:0000313" key="2">
    <source>
        <dbReference type="EMBL" id="UNP30134.1"/>
    </source>
</evidence>
<keyword evidence="3" id="KW-1185">Reference proteome</keyword>
<feature type="transmembrane region" description="Helical" evidence="1">
    <location>
        <begin position="71"/>
        <end position="89"/>
    </location>
</feature>
<gene>
    <name evidence="2" type="ORF">MOV92_02315</name>
</gene>
<keyword evidence="1" id="KW-0472">Membrane</keyword>